<evidence type="ECO:0000259" key="5">
    <source>
        <dbReference type="Pfam" id="PF00440"/>
    </source>
</evidence>
<dbReference type="Pfam" id="PF00440">
    <property type="entry name" value="TetR_N"/>
    <property type="match status" value="1"/>
</dbReference>
<dbReference type="SUPFAM" id="SSF48498">
    <property type="entry name" value="Tetracyclin repressor-like, C-terminal domain"/>
    <property type="match status" value="1"/>
</dbReference>
<dbReference type="InterPro" id="IPR001647">
    <property type="entry name" value="HTH_TetR"/>
</dbReference>
<dbReference type="Gene3D" id="1.10.10.60">
    <property type="entry name" value="Homeodomain-like"/>
    <property type="match status" value="1"/>
</dbReference>
<dbReference type="EMBL" id="JACCAA010000001">
    <property type="protein sequence ID" value="NYG59832.1"/>
    <property type="molecule type" value="Genomic_DNA"/>
</dbReference>
<keyword evidence="1" id="KW-0805">Transcription regulation</keyword>
<organism evidence="6 7">
    <name type="scientific">Nocardioides daedukensis</name>
    <dbReference type="NCBI Taxonomy" id="634462"/>
    <lineage>
        <taxon>Bacteria</taxon>
        <taxon>Bacillati</taxon>
        <taxon>Actinomycetota</taxon>
        <taxon>Actinomycetes</taxon>
        <taxon>Propionibacteriales</taxon>
        <taxon>Nocardioidaceae</taxon>
        <taxon>Nocardioides</taxon>
    </lineage>
</organism>
<reference evidence="6 7" key="1">
    <citation type="submission" date="2020-07" db="EMBL/GenBank/DDBJ databases">
        <title>Sequencing the genomes of 1000 actinobacteria strains.</title>
        <authorList>
            <person name="Klenk H.-P."/>
        </authorList>
    </citation>
    <scope>NUCLEOTIDE SEQUENCE [LARGE SCALE GENOMIC DNA]</scope>
    <source>
        <strain evidence="6 7">DSM 23819</strain>
    </source>
</reference>
<evidence type="ECO:0000313" key="7">
    <source>
        <dbReference type="Proteomes" id="UP000540656"/>
    </source>
</evidence>
<keyword evidence="2" id="KW-0238">DNA-binding</keyword>
<dbReference type="PANTHER" id="PTHR30055:SF234">
    <property type="entry name" value="HTH-TYPE TRANSCRIPTIONAL REGULATOR BETI"/>
    <property type="match status" value="1"/>
</dbReference>
<protein>
    <submittedName>
        <fullName evidence="6">AcrR family transcriptional regulator</fullName>
    </submittedName>
</protein>
<comment type="caution">
    <text evidence="6">The sequence shown here is derived from an EMBL/GenBank/DDBJ whole genome shotgun (WGS) entry which is preliminary data.</text>
</comment>
<dbReference type="GO" id="GO:0000976">
    <property type="term" value="F:transcription cis-regulatory region binding"/>
    <property type="evidence" value="ECO:0007669"/>
    <property type="project" value="TreeGrafter"/>
</dbReference>
<evidence type="ECO:0000256" key="2">
    <source>
        <dbReference type="ARBA" id="ARBA00023125"/>
    </source>
</evidence>
<dbReference type="PANTHER" id="PTHR30055">
    <property type="entry name" value="HTH-TYPE TRANSCRIPTIONAL REGULATOR RUTR"/>
    <property type="match status" value="1"/>
</dbReference>
<accession>A0A7Y9UR03</accession>
<dbReference type="Proteomes" id="UP000540656">
    <property type="component" value="Unassembled WGS sequence"/>
</dbReference>
<proteinExistence type="predicted"/>
<dbReference type="AlphaFoldDB" id="A0A7Y9UR03"/>
<feature type="compositionally biased region" description="Low complexity" evidence="4">
    <location>
        <begin position="7"/>
        <end position="20"/>
    </location>
</feature>
<evidence type="ECO:0000256" key="1">
    <source>
        <dbReference type="ARBA" id="ARBA00023015"/>
    </source>
</evidence>
<evidence type="ECO:0000256" key="3">
    <source>
        <dbReference type="ARBA" id="ARBA00023163"/>
    </source>
</evidence>
<evidence type="ECO:0000313" key="6">
    <source>
        <dbReference type="EMBL" id="NYG59832.1"/>
    </source>
</evidence>
<dbReference type="SUPFAM" id="SSF46689">
    <property type="entry name" value="Homeodomain-like"/>
    <property type="match status" value="1"/>
</dbReference>
<evidence type="ECO:0000256" key="4">
    <source>
        <dbReference type="SAM" id="MobiDB-lite"/>
    </source>
</evidence>
<gene>
    <name evidence="6" type="ORF">BJ980_002755</name>
</gene>
<dbReference type="InterPro" id="IPR036271">
    <property type="entry name" value="Tet_transcr_reg_TetR-rel_C_sf"/>
</dbReference>
<dbReference type="InterPro" id="IPR009057">
    <property type="entry name" value="Homeodomain-like_sf"/>
</dbReference>
<sequence length="209" mass="22400">MSASGVRRPGAAGMARMAGASRRRRTARQADLLARLVDLLAAEGFAEFTLDDLAARLRCSKTTLYALAPSKPELVVAATREFFRVATAAVEDGIADESDPAHRVVAYLRGVGVALTPLSRAFMDDLARFAPAREVYELNTGYAAARIRTLIGAGIAAGALREVNADFVAEMVAATMFEIQRGEMFARLELSDAQAYAELARFVTDALAL</sequence>
<dbReference type="InterPro" id="IPR050109">
    <property type="entry name" value="HTH-type_TetR-like_transc_reg"/>
</dbReference>
<feature type="domain" description="HTH tetR-type" evidence="5">
    <location>
        <begin position="33"/>
        <end position="78"/>
    </location>
</feature>
<name>A0A7Y9UR03_9ACTN</name>
<dbReference type="GO" id="GO:0003700">
    <property type="term" value="F:DNA-binding transcription factor activity"/>
    <property type="evidence" value="ECO:0007669"/>
    <property type="project" value="TreeGrafter"/>
</dbReference>
<dbReference type="Gene3D" id="1.10.357.10">
    <property type="entry name" value="Tetracycline Repressor, domain 2"/>
    <property type="match status" value="1"/>
</dbReference>
<feature type="region of interest" description="Disordered" evidence="4">
    <location>
        <begin position="1"/>
        <end position="22"/>
    </location>
</feature>
<keyword evidence="7" id="KW-1185">Reference proteome</keyword>
<dbReference type="RefSeq" id="WP_246279978.1">
    <property type="nucleotide sequence ID" value="NZ_JACCAA010000001.1"/>
</dbReference>
<keyword evidence="3" id="KW-0804">Transcription</keyword>